<evidence type="ECO:0000256" key="5">
    <source>
        <dbReference type="ARBA" id="ARBA00022806"/>
    </source>
</evidence>
<evidence type="ECO:0000313" key="13">
    <source>
        <dbReference type="EnsemblProtists" id="EKX39309"/>
    </source>
</evidence>
<dbReference type="GO" id="GO:0009507">
    <property type="term" value="C:chloroplast"/>
    <property type="evidence" value="ECO:0007669"/>
    <property type="project" value="UniProtKB-SubCell"/>
</dbReference>
<dbReference type="InterPro" id="IPR011545">
    <property type="entry name" value="DEAD/DEAH_box_helicase_dom"/>
</dbReference>
<dbReference type="PANTHER" id="PTHR13710:SF155">
    <property type="entry name" value="ATP-DEPENDENT DNA HELICASE Q-LIKE 3"/>
    <property type="match status" value="1"/>
</dbReference>
<keyword evidence="9" id="KW-0732">Signal</keyword>
<dbReference type="EMBL" id="JH993040">
    <property type="protein sequence ID" value="EKX39309.1"/>
    <property type="molecule type" value="Genomic_DNA"/>
</dbReference>
<keyword evidence="3" id="KW-0547">Nucleotide-binding</keyword>
<evidence type="ECO:0000256" key="3">
    <source>
        <dbReference type="ARBA" id="ARBA00022741"/>
    </source>
</evidence>
<protein>
    <recommendedName>
        <fullName evidence="8">DNA 3'-5' helicase</fullName>
        <ecNumber evidence="8">5.6.2.4</ecNumber>
    </recommendedName>
</protein>
<dbReference type="STRING" id="905079.L1ITW6"/>
<dbReference type="GO" id="GO:0003676">
    <property type="term" value="F:nucleic acid binding"/>
    <property type="evidence" value="ECO:0007669"/>
    <property type="project" value="InterPro"/>
</dbReference>
<dbReference type="PANTHER" id="PTHR13710">
    <property type="entry name" value="DNA HELICASE RECQ FAMILY MEMBER"/>
    <property type="match status" value="1"/>
</dbReference>
<evidence type="ECO:0000313" key="14">
    <source>
        <dbReference type="Proteomes" id="UP000011087"/>
    </source>
</evidence>
<dbReference type="SMART" id="SM00490">
    <property type="entry name" value="HELICc"/>
    <property type="match status" value="1"/>
</dbReference>
<keyword evidence="4" id="KW-0378">Hydrolase</keyword>
<reference evidence="13" key="3">
    <citation type="submission" date="2015-06" db="UniProtKB">
        <authorList>
            <consortium name="EnsemblProtists"/>
        </authorList>
    </citation>
    <scope>IDENTIFICATION</scope>
</reference>
<evidence type="ECO:0000256" key="4">
    <source>
        <dbReference type="ARBA" id="ARBA00022801"/>
    </source>
</evidence>
<evidence type="ECO:0000259" key="10">
    <source>
        <dbReference type="PROSITE" id="PS51192"/>
    </source>
</evidence>
<evidence type="ECO:0000256" key="2">
    <source>
        <dbReference type="ARBA" id="ARBA00005446"/>
    </source>
</evidence>
<dbReference type="GO" id="GO:0043138">
    <property type="term" value="F:3'-5' DNA helicase activity"/>
    <property type="evidence" value="ECO:0007669"/>
    <property type="project" value="UniProtKB-EC"/>
</dbReference>
<dbReference type="RefSeq" id="XP_005826289.1">
    <property type="nucleotide sequence ID" value="XM_005826232.1"/>
</dbReference>
<feature type="chain" id="PRO_5008770476" description="DNA 3'-5' helicase" evidence="9">
    <location>
        <begin position="23"/>
        <end position="434"/>
    </location>
</feature>
<feature type="signal peptide" evidence="9">
    <location>
        <begin position="1"/>
        <end position="22"/>
    </location>
</feature>
<organism evidence="12">
    <name type="scientific">Guillardia theta (strain CCMP2712)</name>
    <name type="common">Cryptophyte</name>
    <dbReference type="NCBI Taxonomy" id="905079"/>
    <lineage>
        <taxon>Eukaryota</taxon>
        <taxon>Cryptophyceae</taxon>
        <taxon>Pyrenomonadales</taxon>
        <taxon>Geminigeraceae</taxon>
        <taxon>Guillardia</taxon>
    </lineage>
</organism>
<sequence length="434" mass="48636">MAGIQSYVLVIFLLLHFTRLDGSNLILERDIKIDRILHQVFGFTSLRGHQKRVISEVLDGKDAFAVMPTGAGKSLCYQLPAVYAESKVTLVVTPLLALMLGQVKSLQSKGVLASAIYSSQSKRDRERVINDLLGKPSPDSEPLTFPPMMRLLYVTPELLCTSNFQQDLSILYDGGYINLIAIDEAHCVSEWGHEFRPCFRKLGSIHQRFPSVPWLALTATATEQVRRDVVNILKIKVDKIFMQSFDRPNIRYQVRYKDLIGEDEQVFEDIASFVGESLNSLPRGEPVAAGLQYACSGIIYCHTKASCDALAQQLSAIGVKAKAYHAGLRPRERMQVQDEWMEGVTKVVCATIAFGMGIDKKDVRFVIHQSMPKSLEAYYQETGRAGRDGGESEALMYFSEDDANLHRFLLRKSVENQEVQPERVKVTGPALLSR</sequence>
<dbReference type="InterPro" id="IPR001650">
    <property type="entry name" value="Helicase_C-like"/>
</dbReference>
<evidence type="ECO:0000256" key="1">
    <source>
        <dbReference type="ARBA" id="ARBA00004229"/>
    </source>
</evidence>
<dbReference type="HOGENOM" id="CLU_001103_9_7_1"/>
<accession>L1ITW6</accession>
<gene>
    <name evidence="12" type="ORF">GUITHDRAFT_76434</name>
</gene>
<dbReference type="PROSITE" id="PS51192">
    <property type="entry name" value="HELICASE_ATP_BIND_1"/>
    <property type="match status" value="1"/>
</dbReference>
<comment type="catalytic activity">
    <reaction evidence="7">
        <text>Couples ATP hydrolysis with the unwinding of duplex DNA by translocating in the 3'-5' direction.</text>
        <dbReference type="EC" id="5.6.2.4"/>
    </reaction>
</comment>
<keyword evidence="5" id="KW-0347">Helicase</keyword>
<comment type="similarity">
    <text evidence="2">Belongs to the helicase family. RecQ subfamily.</text>
</comment>
<evidence type="ECO:0000256" key="7">
    <source>
        <dbReference type="ARBA" id="ARBA00034617"/>
    </source>
</evidence>
<evidence type="ECO:0000256" key="8">
    <source>
        <dbReference type="ARBA" id="ARBA00034808"/>
    </source>
</evidence>
<reference evidence="12 14" key="1">
    <citation type="journal article" date="2012" name="Nature">
        <title>Algal genomes reveal evolutionary mosaicism and the fate of nucleomorphs.</title>
        <authorList>
            <consortium name="DOE Joint Genome Institute"/>
            <person name="Curtis B.A."/>
            <person name="Tanifuji G."/>
            <person name="Burki F."/>
            <person name="Gruber A."/>
            <person name="Irimia M."/>
            <person name="Maruyama S."/>
            <person name="Arias M.C."/>
            <person name="Ball S.G."/>
            <person name="Gile G.H."/>
            <person name="Hirakawa Y."/>
            <person name="Hopkins J.F."/>
            <person name="Kuo A."/>
            <person name="Rensing S.A."/>
            <person name="Schmutz J."/>
            <person name="Symeonidi A."/>
            <person name="Elias M."/>
            <person name="Eveleigh R.J."/>
            <person name="Herman E.K."/>
            <person name="Klute M.J."/>
            <person name="Nakayama T."/>
            <person name="Obornik M."/>
            <person name="Reyes-Prieto A."/>
            <person name="Armbrust E.V."/>
            <person name="Aves S.J."/>
            <person name="Beiko R.G."/>
            <person name="Coutinho P."/>
            <person name="Dacks J.B."/>
            <person name="Durnford D.G."/>
            <person name="Fast N.M."/>
            <person name="Green B.R."/>
            <person name="Grisdale C.J."/>
            <person name="Hempel F."/>
            <person name="Henrissat B."/>
            <person name="Hoppner M.P."/>
            <person name="Ishida K."/>
            <person name="Kim E."/>
            <person name="Koreny L."/>
            <person name="Kroth P.G."/>
            <person name="Liu Y."/>
            <person name="Malik S.B."/>
            <person name="Maier U.G."/>
            <person name="McRose D."/>
            <person name="Mock T."/>
            <person name="Neilson J.A."/>
            <person name="Onodera N.T."/>
            <person name="Poole A.M."/>
            <person name="Pritham E.J."/>
            <person name="Richards T.A."/>
            <person name="Rocap G."/>
            <person name="Roy S.W."/>
            <person name="Sarai C."/>
            <person name="Schaack S."/>
            <person name="Shirato S."/>
            <person name="Slamovits C.H."/>
            <person name="Spencer D.F."/>
            <person name="Suzuki S."/>
            <person name="Worden A.Z."/>
            <person name="Zauner S."/>
            <person name="Barry K."/>
            <person name="Bell C."/>
            <person name="Bharti A.K."/>
            <person name="Crow J.A."/>
            <person name="Grimwood J."/>
            <person name="Kramer R."/>
            <person name="Lindquist E."/>
            <person name="Lucas S."/>
            <person name="Salamov A."/>
            <person name="McFadden G.I."/>
            <person name="Lane C.E."/>
            <person name="Keeling P.J."/>
            <person name="Gray M.W."/>
            <person name="Grigoriev I.V."/>
            <person name="Archibald J.M."/>
        </authorList>
    </citation>
    <scope>NUCLEOTIDE SEQUENCE</scope>
    <source>
        <strain evidence="12 14">CCMP2712</strain>
    </source>
</reference>
<evidence type="ECO:0000256" key="6">
    <source>
        <dbReference type="ARBA" id="ARBA00022840"/>
    </source>
</evidence>
<dbReference type="GeneID" id="17296123"/>
<reference evidence="14" key="2">
    <citation type="submission" date="2012-11" db="EMBL/GenBank/DDBJ databases">
        <authorList>
            <person name="Kuo A."/>
            <person name="Curtis B.A."/>
            <person name="Tanifuji G."/>
            <person name="Burki F."/>
            <person name="Gruber A."/>
            <person name="Irimia M."/>
            <person name="Maruyama S."/>
            <person name="Arias M.C."/>
            <person name="Ball S.G."/>
            <person name="Gile G.H."/>
            <person name="Hirakawa Y."/>
            <person name="Hopkins J.F."/>
            <person name="Rensing S.A."/>
            <person name="Schmutz J."/>
            <person name="Symeonidi A."/>
            <person name="Elias M."/>
            <person name="Eveleigh R.J."/>
            <person name="Herman E.K."/>
            <person name="Klute M.J."/>
            <person name="Nakayama T."/>
            <person name="Obornik M."/>
            <person name="Reyes-Prieto A."/>
            <person name="Armbrust E.V."/>
            <person name="Aves S.J."/>
            <person name="Beiko R.G."/>
            <person name="Coutinho P."/>
            <person name="Dacks J.B."/>
            <person name="Durnford D.G."/>
            <person name="Fast N.M."/>
            <person name="Green B.R."/>
            <person name="Grisdale C."/>
            <person name="Hempe F."/>
            <person name="Henrissat B."/>
            <person name="Hoppner M.P."/>
            <person name="Ishida K.-I."/>
            <person name="Kim E."/>
            <person name="Koreny L."/>
            <person name="Kroth P.G."/>
            <person name="Liu Y."/>
            <person name="Malik S.-B."/>
            <person name="Maier U.G."/>
            <person name="McRose D."/>
            <person name="Mock T."/>
            <person name="Neilson J.A."/>
            <person name="Onodera N.T."/>
            <person name="Poole A.M."/>
            <person name="Pritham E.J."/>
            <person name="Richards T.A."/>
            <person name="Rocap G."/>
            <person name="Roy S.W."/>
            <person name="Sarai C."/>
            <person name="Schaack S."/>
            <person name="Shirato S."/>
            <person name="Slamovits C.H."/>
            <person name="Spencer D.F."/>
            <person name="Suzuki S."/>
            <person name="Worden A.Z."/>
            <person name="Zauner S."/>
            <person name="Barry K."/>
            <person name="Bell C."/>
            <person name="Bharti A.K."/>
            <person name="Crow J.A."/>
            <person name="Grimwood J."/>
            <person name="Kramer R."/>
            <person name="Lindquist E."/>
            <person name="Lucas S."/>
            <person name="Salamov A."/>
            <person name="McFadden G.I."/>
            <person name="Lane C.E."/>
            <person name="Keeling P.J."/>
            <person name="Gray M.W."/>
            <person name="Grigoriev I.V."/>
            <person name="Archibald J.M."/>
        </authorList>
    </citation>
    <scope>NUCLEOTIDE SEQUENCE</scope>
    <source>
        <strain evidence="14">CCMP2712</strain>
    </source>
</reference>
<dbReference type="Proteomes" id="UP000011087">
    <property type="component" value="Unassembled WGS sequence"/>
</dbReference>
<feature type="domain" description="Helicase ATP-binding" evidence="10">
    <location>
        <begin position="54"/>
        <end position="239"/>
    </location>
</feature>
<dbReference type="OMA" id="QVMQMKM"/>
<feature type="domain" description="Helicase C-terminal" evidence="11">
    <location>
        <begin position="286"/>
        <end position="432"/>
    </location>
</feature>
<dbReference type="eggNOG" id="KOG0351">
    <property type="taxonomic scope" value="Eukaryota"/>
</dbReference>
<dbReference type="Pfam" id="PF00270">
    <property type="entry name" value="DEAD"/>
    <property type="match status" value="1"/>
</dbReference>
<dbReference type="InterPro" id="IPR004589">
    <property type="entry name" value="DNA_helicase_ATP-dep_RecQ"/>
</dbReference>
<dbReference type="InterPro" id="IPR027417">
    <property type="entry name" value="P-loop_NTPase"/>
</dbReference>
<name>L1ITW6_GUITC</name>
<dbReference type="GO" id="GO:0016787">
    <property type="term" value="F:hydrolase activity"/>
    <property type="evidence" value="ECO:0007669"/>
    <property type="project" value="UniProtKB-KW"/>
</dbReference>
<evidence type="ECO:0000259" key="11">
    <source>
        <dbReference type="PROSITE" id="PS51194"/>
    </source>
</evidence>
<dbReference type="Pfam" id="PF00271">
    <property type="entry name" value="Helicase_C"/>
    <property type="match status" value="1"/>
</dbReference>
<keyword evidence="6" id="KW-0067">ATP-binding</keyword>
<comment type="subcellular location">
    <subcellularLocation>
        <location evidence="1">Plastid</location>
        <location evidence="1">Chloroplast</location>
    </subcellularLocation>
</comment>
<dbReference type="FunFam" id="3.40.50.300:FF:001389">
    <property type="entry name" value="ATP-dependent DNA helicase RecQ"/>
    <property type="match status" value="1"/>
</dbReference>
<dbReference type="PaxDb" id="55529-EKX39309"/>
<dbReference type="Gene3D" id="3.40.50.300">
    <property type="entry name" value="P-loop containing nucleotide triphosphate hydrolases"/>
    <property type="match status" value="2"/>
</dbReference>
<dbReference type="SMART" id="SM00487">
    <property type="entry name" value="DEXDc"/>
    <property type="match status" value="1"/>
</dbReference>
<dbReference type="NCBIfam" id="TIGR00614">
    <property type="entry name" value="recQ_fam"/>
    <property type="match status" value="1"/>
</dbReference>
<keyword evidence="14" id="KW-1185">Reference proteome</keyword>
<dbReference type="CDD" id="cd17920">
    <property type="entry name" value="DEXHc_RecQ"/>
    <property type="match status" value="1"/>
</dbReference>
<dbReference type="PROSITE" id="PS51194">
    <property type="entry name" value="HELICASE_CTER"/>
    <property type="match status" value="1"/>
</dbReference>
<dbReference type="EnsemblProtists" id="EKX39309">
    <property type="protein sequence ID" value="EKX39309"/>
    <property type="gene ID" value="GUITHDRAFT_76434"/>
</dbReference>
<dbReference type="EC" id="5.6.2.4" evidence="8"/>
<evidence type="ECO:0000313" key="12">
    <source>
        <dbReference type="EMBL" id="EKX39309.1"/>
    </source>
</evidence>
<dbReference type="CDD" id="cd18794">
    <property type="entry name" value="SF2_C_RecQ"/>
    <property type="match status" value="1"/>
</dbReference>
<dbReference type="AlphaFoldDB" id="L1ITW6"/>
<dbReference type="InterPro" id="IPR014001">
    <property type="entry name" value="Helicase_ATP-bd"/>
</dbReference>
<dbReference type="GO" id="GO:0000724">
    <property type="term" value="P:double-strand break repair via homologous recombination"/>
    <property type="evidence" value="ECO:0007669"/>
    <property type="project" value="TreeGrafter"/>
</dbReference>
<dbReference type="GO" id="GO:0005524">
    <property type="term" value="F:ATP binding"/>
    <property type="evidence" value="ECO:0007669"/>
    <property type="project" value="UniProtKB-KW"/>
</dbReference>
<dbReference type="SUPFAM" id="SSF52540">
    <property type="entry name" value="P-loop containing nucleoside triphosphate hydrolases"/>
    <property type="match status" value="1"/>
</dbReference>
<evidence type="ECO:0000256" key="9">
    <source>
        <dbReference type="SAM" id="SignalP"/>
    </source>
</evidence>
<dbReference type="GO" id="GO:0009378">
    <property type="term" value="F:four-way junction helicase activity"/>
    <property type="evidence" value="ECO:0007669"/>
    <property type="project" value="TreeGrafter"/>
</dbReference>
<dbReference type="OrthoDB" id="10261556at2759"/>
<dbReference type="GO" id="GO:0005694">
    <property type="term" value="C:chromosome"/>
    <property type="evidence" value="ECO:0007669"/>
    <property type="project" value="TreeGrafter"/>
</dbReference>
<dbReference type="KEGG" id="gtt:GUITHDRAFT_76434"/>
<proteinExistence type="inferred from homology"/>